<feature type="compositionally biased region" description="Basic residues" evidence="1">
    <location>
        <begin position="20"/>
        <end position="29"/>
    </location>
</feature>
<feature type="compositionally biased region" description="Basic residues" evidence="1">
    <location>
        <begin position="119"/>
        <end position="130"/>
    </location>
</feature>
<feature type="compositionally biased region" description="Basic residues" evidence="1">
    <location>
        <begin position="145"/>
        <end position="162"/>
    </location>
</feature>
<proteinExistence type="predicted"/>
<organism evidence="2">
    <name type="scientific">uncultured Gemmatimonadota bacterium</name>
    <dbReference type="NCBI Taxonomy" id="203437"/>
    <lineage>
        <taxon>Bacteria</taxon>
        <taxon>Pseudomonadati</taxon>
        <taxon>Gemmatimonadota</taxon>
        <taxon>environmental samples</taxon>
    </lineage>
</organism>
<accession>A0A6J4LLK3</accession>
<evidence type="ECO:0000256" key="1">
    <source>
        <dbReference type="SAM" id="MobiDB-lite"/>
    </source>
</evidence>
<reference evidence="2" key="1">
    <citation type="submission" date="2020-02" db="EMBL/GenBank/DDBJ databases">
        <authorList>
            <person name="Meier V. D."/>
        </authorList>
    </citation>
    <scope>NUCLEOTIDE SEQUENCE</scope>
    <source>
        <strain evidence="2">AVDCRST_MAG89</strain>
    </source>
</reference>
<name>A0A6J4LLK3_9BACT</name>
<evidence type="ECO:0000313" key="2">
    <source>
        <dbReference type="EMBL" id="CAA9334989.1"/>
    </source>
</evidence>
<feature type="region of interest" description="Disordered" evidence="1">
    <location>
        <begin position="1"/>
        <end position="171"/>
    </location>
</feature>
<protein>
    <submittedName>
        <fullName evidence="2">Uncharacterized protein</fullName>
    </submittedName>
</protein>
<gene>
    <name evidence="2" type="ORF">AVDCRST_MAG89-2334</name>
</gene>
<feature type="non-terminal residue" evidence="2">
    <location>
        <position position="171"/>
    </location>
</feature>
<feature type="non-terminal residue" evidence="2">
    <location>
        <position position="1"/>
    </location>
</feature>
<dbReference type="AlphaFoldDB" id="A0A6J4LLK3"/>
<sequence>GVRFPGPARAGRSAADRRSAGRVRTRRRGGLRDGRIPRRPAGAVARLSRAPDGGARHHRGRRGGQGGARQPPRRRHPGHGRPGAAGVRHRLLRVPRAERHRQPGRAGAQRPPVAEHRRAVPRNRHHHQQRRGQPQAVPGDDAAQGRRRLRRRPGAQHRRVRVRPQPAGGSM</sequence>
<dbReference type="EMBL" id="CADCTV010000497">
    <property type="protein sequence ID" value="CAA9334989.1"/>
    <property type="molecule type" value="Genomic_DNA"/>
</dbReference>